<comment type="caution">
    <text evidence="1">The sequence shown here is derived from an EMBL/GenBank/DDBJ whole genome shotgun (WGS) entry which is preliminary data.</text>
</comment>
<organism evidence="1 2">
    <name type="scientific">Trichonephila inaurata madagascariensis</name>
    <dbReference type="NCBI Taxonomy" id="2747483"/>
    <lineage>
        <taxon>Eukaryota</taxon>
        <taxon>Metazoa</taxon>
        <taxon>Ecdysozoa</taxon>
        <taxon>Arthropoda</taxon>
        <taxon>Chelicerata</taxon>
        <taxon>Arachnida</taxon>
        <taxon>Araneae</taxon>
        <taxon>Araneomorphae</taxon>
        <taxon>Entelegynae</taxon>
        <taxon>Araneoidea</taxon>
        <taxon>Nephilidae</taxon>
        <taxon>Trichonephila</taxon>
        <taxon>Trichonephila inaurata</taxon>
    </lineage>
</organism>
<keyword evidence="2" id="KW-1185">Reference proteome</keyword>
<gene>
    <name evidence="1" type="ORF">TNIN_433061</name>
</gene>
<evidence type="ECO:0000313" key="1">
    <source>
        <dbReference type="EMBL" id="GFY75866.1"/>
    </source>
</evidence>
<evidence type="ECO:0000313" key="2">
    <source>
        <dbReference type="Proteomes" id="UP000886998"/>
    </source>
</evidence>
<sequence length="120" mass="13677">MRAARVVHGGKESISLTAKAMVTSISCSSKRRLRSSRDRCSSPNIPNIFSRGHEKAKELMTIQGEKEPFDTKMLPEKPRSDVARNHQILPLHDEMREKLDDRKKQFDTDIGELTFLVLAE</sequence>
<proteinExistence type="predicted"/>
<dbReference type="AlphaFoldDB" id="A0A8X6YMR6"/>
<dbReference type="EMBL" id="BMAV01021651">
    <property type="protein sequence ID" value="GFY75866.1"/>
    <property type="molecule type" value="Genomic_DNA"/>
</dbReference>
<accession>A0A8X6YMR6</accession>
<name>A0A8X6YMR6_9ARAC</name>
<protein>
    <submittedName>
        <fullName evidence="1">Uncharacterized protein</fullName>
    </submittedName>
</protein>
<reference evidence="1" key="1">
    <citation type="submission" date="2020-08" db="EMBL/GenBank/DDBJ databases">
        <title>Multicomponent nature underlies the extraordinary mechanical properties of spider dragline silk.</title>
        <authorList>
            <person name="Kono N."/>
            <person name="Nakamura H."/>
            <person name="Mori M."/>
            <person name="Yoshida Y."/>
            <person name="Ohtoshi R."/>
            <person name="Malay A.D."/>
            <person name="Moran D.A.P."/>
            <person name="Tomita M."/>
            <person name="Numata K."/>
            <person name="Arakawa K."/>
        </authorList>
    </citation>
    <scope>NUCLEOTIDE SEQUENCE</scope>
</reference>
<dbReference type="Proteomes" id="UP000886998">
    <property type="component" value="Unassembled WGS sequence"/>
</dbReference>